<protein>
    <submittedName>
        <fullName evidence="1">Uncharacterized protein</fullName>
    </submittedName>
</protein>
<dbReference type="AlphaFoldDB" id="A0ABD3G038"/>
<gene>
    <name evidence="1" type="ORF">V7S43_003246</name>
</gene>
<organism evidence="1 2">
    <name type="scientific">Phytophthora oleae</name>
    <dbReference type="NCBI Taxonomy" id="2107226"/>
    <lineage>
        <taxon>Eukaryota</taxon>
        <taxon>Sar</taxon>
        <taxon>Stramenopiles</taxon>
        <taxon>Oomycota</taxon>
        <taxon>Peronosporomycetes</taxon>
        <taxon>Peronosporales</taxon>
        <taxon>Peronosporaceae</taxon>
        <taxon>Phytophthora</taxon>
    </lineage>
</organism>
<evidence type="ECO:0000313" key="1">
    <source>
        <dbReference type="EMBL" id="KAL3671315.1"/>
    </source>
</evidence>
<comment type="caution">
    <text evidence="1">The sequence shown here is derived from an EMBL/GenBank/DDBJ whole genome shotgun (WGS) entry which is preliminary data.</text>
</comment>
<name>A0ABD3G038_9STRA</name>
<dbReference type="EMBL" id="JBIMZQ010000005">
    <property type="protein sequence ID" value="KAL3671315.1"/>
    <property type="molecule type" value="Genomic_DNA"/>
</dbReference>
<sequence length="144" mass="16019">MTYDARASDMGSYGTFNSSVNGRAVECIEAPAFAIFTSLGRFVFRLDRVHGADSDRPRLNEVIMGVSSMTPTICSVRKQLGTDNAAHVPDETTLNNPFHRHTKMLTQVDAVRGTTACRHQEALELPVTTCTCIEVHWFLIDWQS</sequence>
<dbReference type="Proteomes" id="UP001632037">
    <property type="component" value="Unassembled WGS sequence"/>
</dbReference>
<reference evidence="1 2" key="1">
    <citation type="submission" date="2024-09" db="EMBL/GenBank/DDBJ databases">
        <title>Genome sequencing and assembly of Phytophthora oleae, isolate VK10A, causative agent of rot of olive drupes.</title>
        <authorList>
            <person name="Conti Taguali S."/>
            <person name="Riolo M."/>
            <person name="La Spada F."/>
            <person name="Cacciola S.O."/>
            <person name="Dionisio G."/>
        </authorList>
    </citation>
    <scope>NUCLEOTIDE SEQUENCE [LARGE SCALE GENOMIC DNA]</scope>
    <source>
        <strain evidence="1 2">VK10A</strain>
    </source>
</reference>
<evidence type="ECO:0000313" key="2">
    <source>
        <dbReference type="Proteomes" id="UP001632037"/>
    </source>
</evidence>
<proteinExistence type="predicted"/>
<accession>A0ABD3G038</accession>
<keyword evidence="2" id="KW-1185">Reference proteome</keyword>